<dbReference type="AlphaFoldDB" id="A0A6A6AMC5"/>
<feature type="region of interest" description="Disordered" evidence="6">
    <location>
        <begin position="281"/>
        <end position="303"/>
    </location>
</feature>
<evidence type="ECO:0000256" key="1">
    <source>
        <dbReference type="ARBA" id="ARBA00004141"/>
    </source>
</evidence>
<dbReference type="RefSeq" id="XP_033526424.1">
    <property type="nucleotide sequence ID" value="XM_033667619.1"/>
</dbReference>
<feature type="transmembrane region" description="Helical" evidence="7">
    <location>
        <begin position="6"/>
        <end position="30"/>
    </location>
</feature>
<evidence type="ECO:0000256" key="6">
    <source>
        <dbReference type="SAM" id="MobiDB-lite"/>
    </source>
</evidence>
<evidence type="ECO:0000313" key="9">
    <source>
        <dbReference type="EMBL" id="KAF2132037.1"/>
    </source>
</evidence>
<name>A0A6A6AMC5_9PLEO</name>
<dbReference type="Proteomes" id="UP000799771">
    <property type="component" value="Unassembled WGS sequence"/>
</dbReference>
<comment type="subcellular location">
    <subcellularLocation>
        <location evidence="1">Membrane</location>
        <topology evidence="1">Multi-pass membrane protein</topology>
    </subcellularLocation>
</comment>
<evidence type="ECO:0000313" key="10">
    <source>
        <dbReference type="Proteomes" id="UP000799771"/>
    </source>
</evidence>
<keyword evidence="2 7" id="KW-0812">Transmembrane</keyword>
<dbReference type="InterPro" id="IPR052337">
    <property type="entry name" value="SAT4-like"/>
</dbReference>
<keyword evidence="10" id="KW-1185">Reference proteome</keyword>
<feature type="compositionally biased region" description="Basic and acidic residues" evidence="6">
    <location>
        <begin position="338"/>
        <end position="349"/>
    </location>
</feature>
<feature type="compositionally biased region" description="Polar residues" evidence="6">
    <location>
        <begin position="286"/>
        <end position="302"/>
    </location>
</feature>
<evidence type="ECO:0000256" key="7">
    <source>
        <dbReference type="SAM" id="Phobius"/>
    </source>
</evidence>
<dbReference type="GeneID" id="54408051"/>
<sequence length="391" mass="43385">MIPNRGPQLLAVDIAFVVMAVVSNIMRCFVRVRMVKVFGLDDWLMVLATLVFVLYASSSMVGVHYGTGRHHSDLSTEGIQTAKNCWWYCYLGYCTSTVLTKISIGCFLLRILTNRIHILIVYAAMGTTVVAGLTFFFVTVFQCYPVSYFWDKTQDGTCVNMDVVIALAFIYSVCTIISDLVFAVLPAFVVYNLQLKRGTKIALIPLLTMGVIASAAVTARLPFLTEIGSPDFLWATLDIAIWSTVEQGLSITAGSLAALRPLFQLIVQKFGNLTLPSQKPYGKSTPADSVNVSSRPKPSQNDFGMYKMSIVAETRHSDEESLRKTTDRNGSPDWPSHAVDDNRNDRGSEMDINWQSAQSNANDGLQIMVERSFHVTDEEWGSSVSRDDTNF</sequence>
<evidence type="ECO:0000256" key="5">
    <source>
        <dbReference type="ARBA" id="ARBA00038359"/>
    </source>
</evidence>
<keyword evidence="4 7" id="KW-0472">Membrane</keyword>
<dbReference type="Pfam" id="PF20684">
    <property type="entry name" value="Fung_rhodopsin"/>
    <property type="match status" value="1"/>
</dbReference>
<dbReference type="PANTHER" id="PTHR33048:SF96">
    <property type="entry name" value="INTEGRAL MEMBRANE PROTEIN"/>
    <property type="match status" value="1"/>
</dbReference>
<feature type="transmembrane region" description="Helical" evidence="7">
    <location>
        <begin position="119"/>
        <end position="144"/>
    </location>
</feature>
<keyword evidence="3 7" id="KW-1133">Transmembrane helix</keyword>
<protein>
    <recommendedName>
        <fullName evidence="8">Rhodopsin domain-containing protein</fullName>
    </recommendedName>
</protein>
<dbReference type="OrthoDB" id="3936451at2759"/>
<dbReference type="PANTHER" id="PTHR33048">
    <property type="entry name" value="PTH11-LIKE INTEGRAL MEMBRANE PROTEIN (AFU_ORTHOLOGUE AFUA_5G11245)"/>
    <property type="match status" value="1"/>
</dbReference>
<evidence type="ECO:0000256" key="3">
    <source>
        <dbReference type="ARBA" id="ARBA00022989"/>
    </source>
</evidence>
<feature type="transmembrane region" description="Helical" evidence="7">
    <location>
        <begin position="164"/>
        <end position="189"/>
    </location>
</feature>
<feature type="transmembrane region" description="Helical" evidence="7">
    <location>
        <begin position="201"/>
        <end position="219"/>
    </location>
</feature>
<feature type="transmembrane region" description="Helical" evidence="7">
    <location>
        <begin position="85"/>
        <end position="112"/>
    </location>
</feature>
<dbReference type="InterPro" id="IPR049326">
    <property type="entry name" value="Rhodopsin_dom_fungi"/>
</dbReference>
<organism evidence="9 10">
    <name type="scientific">Dothidotthia symphoricarpi CBS 119687</name>
    <dbReference type="NCBI Taxonomy" id="1392245"/>
    <lineage>
        <taxon>Eukaryota</taxon>
        <taxon>Fungi</taxon>
        <taxon>Dikarya</taxon>
        <taxon>Ascomycota</taxon>
        <taxon>Pezizomycotina</taxon>
        <taxon>Dothideomycetes</taxon>
        <taxon>Pleosporomycetidae</taxon>
        <taxon>Pleosporales</taxon>
        <taxon>Dothidotthiaceae</taxon>
        <taxon>Dothidotthia</taxon>
    </lineage>
</organism>
<dbReference type="EMBL" id="ML977501">
    <property type="protein sequence ID" value="KAF2132037.1"/>
    <property type="molecule type" value="Genomic_DNA"/>
</dbReference>
<dbReference type="GO" id="GO:0016020">
    <property type="term" value="C:membrane"/>
    <property type="evidence" value="ECO:0007669"/>
    <property type="project" value="UniProtKB-SubCell"/>
</dbReference>
<reference evidence="9" key="1">
    <citation type="journal article" date="2020" name="Stud. Mycol.">
        <title>101 Dothideomycetes genomes: a test case for predicting lifestyles and emergence of pathogens.</title>
        <authorList>
            <person name="Haridas S."/>
            <person name="Albert R."/>
            <person name="Binder M."/>
            <person name="Bloem J."/>
            <person name="Labutti K."/>
            <person name="Salamov A."/>
            <person name="Andreopoulos B."/>
            <person name="Baker S."/>
            <person name="Barry K."/>
            <person name="Bills G."/>
            <person name="Bluhm B."/>
            <person name="Cannon C."/>
            <person name="Castanera R."/>
            <person name="Culley D."/>
            <person name="Daum C."/>
            <person name="Ezra D."/>
            <person name="Gonzalez J."/>
            <person name="Henrissat B."/>
            <person name="Kuo A."/>
            <person name="Liang C."/>
            <person name="Lipzen A."/>
            <person name="Lutzoni F."/>
            <person name="Magnuson J."/>
            <person name="Mondo S."/>
            <person name="Nolan M."/>
            <person name="Ohm R."/>
            <person name="Pangilinan J."/>
            <person name="Park H.-J."/>
            <person name="Ramirez L."/>
            <person name="Alfaro M."/>
            <person name="Sun H."/>
            <person name="Tritt A."/>
            <person name="Yoshinaga Y."/>
            <person name="Zwiers L.-H."/>
            <person name="Turgeon B."/>
            <person name="Goodwin S."/>
            <person name="Spatafora J."/>
            <person name="Crous P."/>
            <person name="Grigoriev I."/>
        </authorList>
    </citation>
    <scope>NUCLEOTIDE SEQUENCE</scope>
    <source>
        <strain evidence="9">CBS 119687</strain>
    </source>
</reference>
<evidence type="ECO:0000256" key="4">
    <source>
        <dbReference type="ARBA" id="ARBA00023136"/>
    </source>
</evidence>
<feature type="compositionally biased region" description="Basic and acidic residues" evidence="6">
    <location>
        <begin position="315"/>
        <end position="327"/>
    </location>
</feature>
<accession>A0A6A6AMC5</accession>
<gene>
    <name evidence="9" type="ORF">P153DRAFT_364488</name>
</gene>
<feature type="region of interest" description="Disordered" evidence="6">
    <location>
        <begin position="315"/>
        <end position="349"/>
    </location>
</feature>
<comment type="similarity">
    <text evidence="5">Belongs to the SAT4 family.</text>
</comment>
<evidence type="ECO:0000256" key="2">
    <source>
        <dbReference type="ARBA" id="ARBA00022692"/>
    </source>
</evidence>
<evidence type="ECO:0000259" key="8">
    <source>
        <dbReference type="Pfam" id="PF20684"/>
    </source>
</evidence>
<proteinExistence type="inferred from homology"/>
<feature type="transmembrane region" description="Helical" evidence="7">
    <location>
        <begin position="42"/>
        <end position="65"/>
    </location>
</feature>
<feature type="domain" description="Rhodopsin" evidence="8">
    <location>
        <begin position="26"/>
        <end position="264"/>
    </location>
</feature>